<protein>
    <submittedName>
        <fullName evidence="2">Protein kinase domain-containing protein</fullName>
    </submittedName>
</protein>
<dbReference type="WBParaSite" id="ES5_v2.g21304.t1">
    <property type="protein sequence ID" value="ES5_v2.g21304.t1"/>
    <property type="gene ID" value="ES5_v2.g21304"/>
</dbReference>
<dbReference type="Proteomes" id="UP000887579">
    <property type="component" value="Unplaced"/>
</dbReference>
<evidence type="ECO:0000313" key="1">
    <source>
        <dbReference type="Proteomes" id="UP000887579"/>
    </source>
</evidence>
<name>A0AC34FVI9_9BILA</name>
<reference evidence="2" key="1">
    <citation type="submission" date="2022-11" db="UniProtKB">
        <authorList>
            <consortium name="WormBaseParasite"/>
        </authorList>
    </citation>
    <scope>IDENTIFICATION</scope>
</reference>
<accession>A0AC34FVI9</accession>
<sequence>MLKINDFGLSREMDMNYEYITSANRALPLKWLPLEIWEPNPSDFRIYTKKVDIWSFAILVWEIFERGKDFYEGLSRSALYNFLKTNHRLKQPQNCPDELYNIMLSCWDENYKKRPSFDFLQENIMRINQEIQMHKPKMLDIPITFEYSNGYEYPRQSS</sequence>
<evidence type="ECO:0000313" key="2">
    <source>
        <dbReference type="WBParaSite" id="ES5_v2.g21304.t1"/>
    </source>
</evidence>
<proteinExistence type="predicted"/>
<organism evidence="1 2">
    <name type="scientific">Panagrolaimus sp. ES5</name>
    <dbReference type="NCBI Taxonomy" id="591445"/>
    <lineage>
        <taxon>Eukaryota</taxon>
        <taxon>Metazoa</taxon>
        <taxon>Ecdysozoa</taxon>
        <taxon>Nematoda</taxon>
        <taxon>Chromadorea</taxon>
        <taxon>Rhabditida</taxon>
        <taxon>Tylenchina</taxon>
        <taxon>Panagrolaimomorpha</taxon>
        <taxon>Panagrolaimoidea</taxon>
        <taxon>Panagrolaimidae</taxon>
        <taxon>Panagrolaimus</taxon>
    </lineage>
</organism>